<organism evidence="1 2">
    <name type="scientific">Cupriavidus taiwanensis (strain DSM 17343 / BCRC 17206 / CCUG 44338 / CIP 107171 / LMG 19424 / R1)</name>
    <name type="common">Ralstonia taiwanensis (strain LMG 19424)</name>
    <dbReference type="NCBI Taxonomy" id="977880"/>
    <lineage>
        <taxon>Bacteria</taxon>
        <taxon>Pseudomonadati</taxon>
        <taxon>Pseudomonadota</taxon>
        <taxon>Betaproteobacteria</taxon>
        <taxon>Burkholderiales</taxon>
        <taxon>Burkholderiaceae</taxon>
        <taxon>Cupriavidus</taxon>
    </lineage>
</organism>
<evidence type="ECO:0000313" key="1">
    <source>
        <dbReference type="EMBL" id="CAP63946.1"/>
    </source>
</evidence>
<dbReference type="BioCyc" id="CTAI977880:RALTA_RS29520-MONOMER"/>
<dbReference type="EMBL" id="CU633751">
    <property type="protein sequence ID" value="CAP63946.1"/>
    <property type="molecule type" value="Genomic_DNA"/>
</dbReference>
<dbReference type="AlphaFoldDB" id="B2AKB9"/>
<geneLocation type="plasmid" evidence="1 2">
    <name>pRALTA</name>
</geneLocation>
<name>B2AKB9_CUPTR</name>
<evidence type="ECO:0000313" key="2">
    <source>
        <dbReference type="Proteomes" id="UP000001692"/>
    </source>
</evidence>
<accession>B2AKB9</accession>
<dbReference type="Proteomes" id="UP000001692">
    <property type="component" value="Plasmid pRALTA"/>
</dbReference>
<keyword evidence="1" id="KW-0614">Plasmid</keyword>
<dbReference type="HOGENOM" id="CLU_2664950_0_0_4"/>
<dbReference type="KEGG" id="cti:pRALTA_0272"/>
<protein>
    <submittedName>
        <fullName evidence="1">Uncharacterized protein</fullName>
    </submittedName>
</protein>
<proteinExistence type="predicted"/>
<keyword evidence="2" id="KW-1185">Reference proteome</keyword>
<gene>
    <name evidence="1" type="ordered locus">pRALTA_0272</name>
</gene>
<sequence length="75" mass="8637">MGLNGVFCEDLLCSFGTSLGWCTSTGMAIQSEFMGQLRECDHSQMAYQEYDFLLPWRTQLSNENTRCHISLFDDR</sequence>
<reference evidence="1 2" key="1">
    <citation type="journal article" date="2008" name="Genome Res.">
        <title>Genome sequence of the beta-rhizobium Cupriavidus taiwanensis and comparative genomics of rhizobia.</title>
        <authorList>
            <person name="Amadou C."/>
            <person name="Pascal G."/>
            <person name="Mangenot S."/>
            <person name="Glew M."/>
            <person name="Bontemps C."/>
            <person name="Capela D."/>
            <person name="Carrere S."/>
            <person name="Cruveiller S."/>
            <person name="Dossat C."/>
            <person name="Lajus A."/>
            <person name="Marchetti M."/>
            <person name="Poinsot V."/>
            <person name="Rouy Z."/>
            <person name="Servin B."/>
            <person name="Saad M."/>
            <person name="Schenowitz C."/>
            <person name="Barbe V."/>
            <person name="Batut J."/>
            <person name="Medigue C."/>
            <person name="Masson-Boivin C."/>
        </authorList>
    </citation>
    <scope>NUCLEOTIDE SEQUENCE [LARGE SCALE GENOMIC DNA]</scope>
    <source>
        <strain evidence="2">DSM 17343 / BCRC 17206 / CCUG 44338 / CIP 107171 / LMG 19424 / R1</strain>
    </source>
</reference>